<comment type="caution">
    <text evidence="2">The sequence shown here is derived from an EMBL/GenBank/DDBJ whole genome shotgun (WGS) entry which is preliminary data.</text>
</comment>
<organism evidence="2 3">
    <name type="scientific">Robertmurraya kyonggiensis</name>
    <dbReference type="NCBI Taxonomy" id="1037680"/>
    <lineage>
        <taxon>Bacteria</taxon>
        <taxon>Bacillati</taxon>
        <taxon>Bacillota</taxon>
        <taxon>Bacilli</taxon>
        <taxon>Bacillales</taxon>
        <taxon>Bacillaceae</taxon>
        <taxon>Robertmurraya</taxon>
    </lineage>
</organism>
<keyword evidence="3" id="KW-1185">Reference proteome</keyword>
<sequence>MDMYHSWLYQHVLNTSWFIWTIVVVVFLLNIIAPILIWYLMSDKKIPFIRRYAEKKDVKN</sequence>
<dbReference type="EMBL" id="SWBM01000001">
    <property type="protein sequence ID" value="TKC18878.1"/>
    <property type="molecule type" value="Genomic_DNA"/>
</dbReference>
<keyword evidence="1" id="KW-1133">Transmembrane helix</keyword>
<protein>
    <submittedName>
        <fullName evidence="2">Uncharacterized protein</fullName>
    </submittedName>
</protein>
<feature type="transmembrane region" description="Helical" evidence="1">
    <location>
        <begin position="17"/>
        <end position="41"/>
    </location>
</feature>
<evidence type="ECO:0000256" key="1">
    <source>
        <dbReference type="SAM" id="Phobius"/>
    </source>
</evidence>
<gene>
    <name evidence="2" type="ORF">FA727_04810</name>
</gene>
<reference evidence="2 3" key="1">
    <citation type="journal article" date="2011" name="J. Microbiol.">
        <title>Bacillus kyonggiensis sp. nov., isolated from soil of a lettuce field.</title>
        <authorList>
            <person name="Dong K."/>
            <person name="Lee S."/>
        </authorList>
    </citation>
    <scope>NUCLEOTIDE SEQUENCE [LARGE SCALE GENOMIC DNA]</scope>
    <source>
        <strain evidence="2 3">NB22</strain>
    </source>
</reference>
<keyword evidence="1" id="KW-0812">Transmembrane</keyword>
<dbReference type="OrthoDB" id="2922557at2"/>
<dbReference type="Proteomes" id="UP000307756">
    <property type="component" value="Unassembled WGS sequence"/>
</dbReference>
<accession>A0A4U1D9T7</accession>
<keyword evidence="1" id="KW-0472">Membrane</keyword>
<name>A0A4U1D9T7_9BACI</name>
<evidence type="ECO:0000313" key="3">
    <source>
        <dbReference type="Proteomes" id="UP000307756"/>
    </source>
</evidence>
<dbReference type="AlphaFoldDB" id="A0A4U1D9T7"/>
<proteinExistence type="predicted"/>
<dbReference type="RefSeq" id="WP_136829571.1">
    <property type="nucleotide sequence ID" value="NZ_SWBM01000001.1"/>
</dbReference>
<evidence type="ECO:0000313" key="2">
    <source>
        <dbReference type="EMBL" id="TKC18878.1"/>
    </source>
</evidence>